<organism evidence="2 4">
    <name type="scientific">Rotaria sordida</name>
    <dbReference type="NCBI Taxonomy" id="392033"/>
    <lineage>
        <taxon>Eukaryota</taxon>
        <taxon>Metazoa</taxon>
        <taxon>Spiralia</taxon>
        <taxon>Gnathifera</taxon>
        <taxon>Rotifera</taxon>
        <taxon>Eurotatoria</taxon>
        <taxon>Bdelloidea</taxon>
        <taxon>Philodinida</taxon>
        <taxon>Philodinidae</taxon>
        <taxon>Rotaria</taxon>
    </lineage>
</organism>
<reference evidence="2" key="1">
    <citation type="submission" date="2021-02" db="EMBL/GenBank/DDBJ databases">
        <authorList>
            <person name="Nowell W R."/>
        </authorList>
    </citation>
    <scope>NUCLEOTIDE SEQUENCE</scope>
</reference>
<evidence type="ECO:0000313" key="3">
    <source>
        <dbReference type="EMBL" id="CAF3619490.1"/>
    </source>
</evidence>
<feature type="domain" description="SAM" evidence="1">
    <location>
        <begin position="42"/>
        <end position="105"/>
    </location>
</feature>
<dbReference type="EMBL" id="CAJNOT010000662">
    <property type="protein sequence ID" value="CAF1049056.1"/>
    <property type="molecule type" value="Genomic_DNA"/>
</dbReference>
<dbReference type="PANTHER" id="PTHR46829:SF1">
    <property type="entry name" value="STERILE ALPHA MOTIF DOMAIN-CONTAINING PROTEIN 15"/>
    <property type="match status" value="1"/>
</dbReference>
<sequence length="166" mass="19457">MANMVMSMADLRKLGRTEDDRALERTKTRDIESNEVSAAIYWSFDEVANFIEMLGFPQYRECFLRNKVDGRRLIWCDASHLNALGVQDFKHIISIAKSIRELLQIEKPYWNRSITLPYAEALSRYLEQRSVMGHRADELDYTTYTNDTRDAKFQPVLTNQGVLTYY</sequence>
<comment type="caution">
    <text evidence="2">The sequence shown here is derived from an EMBL/GenBank/DDBJ whole genome shotgun (WGS) entry which is preliminary data.</text>
</comment>
<dbReference type="AlphaFoldDB" id="A0A814KC70"/>
<proteinExistence type="predicted"/>
<dbReference type="PANTHER" id="PTHR46829">
    <property type="entry name" value="STERILE ALPHA MOTIF DOMAIN-CONTAINING PROTEIN 15"/>
    <property type="match status" value="1"/>
</dbReference>
<dbReference type="InterPro" id="IPR013761">
    <property type="entry name" value="SAM/pointed_sf"/>
</dbReference>
<dbReference type="SMART" id="SM00454">
    <property type="entry name" value="SAM"/>
    <property type="match status" value="1"/>
</dbReference>
<accession>A0A814KC70</accession>
<dbReference type="EMBL" id="CAJOBD010000229">
    <property type="protein sequence ID" value="CAF3619490.1"/>
    <property type="molecule type" value="Genomic_DNA"/>
</dbReference>
<dbReference type="Proteomes" id="UP000663864">
    <property type="component" value="Unassembled WGS sequence"/>
</dbReference>
<protein>
    <recommendedName>
        <fullName evidence="1">SAM domain-containing protein</fullName>
    </recommendedName>
</protein>
<dbReference type="InterPro" id="IPR001660">
    <property type="entry name" value="SAM"/>
</dbReference>
<dbReference type="SUPFAM" id="SSF47769">
    <property type="entry name" value="SAM/Pointed domain"/>
    <property type="match status" value="1"/>
</dbReference>
<evidence type="ECO:0000259" key="1">
    <source>
        <dbReference type="PROSITE" id="PS50105"/>
    </source>
</evidence>
<dbReference type="PROSITE" id="PS50105">
    <property type="entry name" value="SAM_DOMAIN"/>
    <property type="match status" value="1"/>
</dbReference>
<evidence type="ECO:0000313" key="2">
    <source>
        <dbReference type="EMBL" id="CAF1049056.1"/>
    </source>
</evidence>
<gene>
    <name evidence="3" type="ORF">JBS370_LOCUS4708</name>
    <name evidence="2" type="ORF">ZHD862_LOCUS14957</name>
</gene>
<name>A0A814KC70_9BILA</name>
<dbReference type="Pfam" id="PF00536">
    <property type="entry name" value="SAM_1"/>
    <property type="match status" value="1"/>
</dbReference>
<dbReference type="Gene3D" id="1.10.150.50">
    <property type="entry name" value="Transcription Factor, Ets-1"/>
    <property type="match status" value="1"/>
</dbReference>
<dbReference type="Proteomes" id="UP000663836">
    <property type="component" value="Unassembled WGS sequence"/>
</dbReference>
<evidence type="ECO:0000313" key="4">
    <source>
        <dbReference type="Proteomes" id="UP000663864"/>
    </source>
</evidence>